<sequence length="49" mass="5254">MSGRVNFSQYACVFLYTPTVLIVSLEAMAVNNPVIACNSSGPMETVKAE</sequence>
<organism evidence="1 2">
    <name type="scientific">Arabidopsis suecica</name>
    <name type="common">Swedish thale-cress</name>
    <name type="synonym">Cardaminopsis suecica</name>
    <dbReference type="NCBI Taxonomy" id="45249"/>
    <lineage>
        <taxon>Eukaryota</taxon>
        <taxon>Viridiplantae</taxon>
        <taxon>Streptophyta</taxon>
        <taxon>Embryophyta</taxon>
        <taxon>Tracheophyta</taxon>
        <taxon>Spermatophyta</taxon>
        <taxon>Magnoliopsida</taxon>
        <taxon>eudicotyledons</taxon>
        <taxon>Gunneridae</taxon>
        <taxon>Pentapetalae</taxon>
        <taxon>rosids</taxon>
        <taxon>malvids</taxon>
        <taxon>Brassicales</taxon>
        <taxon>Brassicaceae</taxon>
        <taxon>Camelineae</taxon>
        <taxon>Arabidopsis</taxon>
    </lineage>
</organism>
<proteinExistence type="predicted"/>
<reference evidence="1 2" key="1">
    <citation type="submission" date="2020-12" db="EMBL/GenBank/DDBJ databases">
        <title>Concerted genomic and epigenomic changes stabilize Arabidopsis allopolyploids.</title>
        <authorList>
            <person name="Chen Z."/>
        </authorList>
    </citation>
    <scope>NUCLEOTIDE SEQUENCE [LARGE SCALE GENOMIC DNA]</scope>
    <source>
        <strain evidence="1">As9502</strain>
        <tissue evidence="1">Leaf</tissue>
    </source>
</reference>
<dbReference type="AlphaFoldDB" id="A0A8T2CGE5"/>
<dbReference type="OrthoDB" id="448893at2759"/>
<protein>
    <submittedName>
        <fullName evidence="1">Uncharacterized protein</fullName>
    </submittedName>
</protein>
<dbReference type="Proteomes" id="UP000694251">
    <property type="component" value="Chromosome 6"/>
</dbReference>
<gene>
    <name evidence="1" type="ORF">ISN44_As06g016870</name>
</gene>
<name>A0A8T2CGE5_ARASU</name>
<evidence type="ECO:0000313" key="1">
    <source>
        <dbReference type="EMBL" id="KAG7597300.1"/>
    </source>
</evidence>
<accession>A0A8T2CGE5</accession>
<evidence type="ECO:0000313" key="2">
    <source>
        <dbReference type="Proteomes" id="UP000694251"/>
    </source>
</evidence>
<dbReference type="EMBL" id="JAEFBJ010000006">
    <property type="protein sequence ID" value="KAG7597300.1"/>
    <property type="molecule type" value="Genomic_DNA"/>
</dbReference>
<keyword evidence="2" id="KW-1185">Reference proteome</keyword>
<comment type="caution">
    <text evidence="1">The sequence shown here is derived from an EMBL/GenBank/DDBJ whole genome shotgun (WGS) entry which is preliminary data.</text>
</comment>